<keyword evidence="2" id="KW-0479">Metal-binding</keyword>
<gene>
    <name evidence="6" type="ORF">LX73_0923</name>
</gene>
<dbReference type="InterPro" id="IPR036866">
    <property type="entry name" value="RibonucZ/Hydroxyglut_hydro"/>
</dbReference>
<protein>
    <submittedName>
        <fullName evidence="6">Glyoxylase, beta-lactamase superfamily II</fullName>
    </submittedName>
</protein>
<dbReference type="SMART" id="SM00849">
    <property type="entry name" value="Lactamase_B"/>
    <property type="match status" value="1"/>
</dbReference>
<dbReference type="EMBL" id="VNHY01000001">
    <property type="protein sequence ID" value="TYP95608.1"/>
    <property type="molecule type" value="Genomic_DNA"/>
</dbReference>
<sequence length="291" mass="33531">MNLSHISLGHFDLYSIETGRFRLDGGAMFGVVPKTLWSRAIDVDDKNRIPMAMRCLLIKSNKSGRTYLIDNGSGTKFNDKFEDIYQLDHEHSNLLSSLSHHGFDPEDITDVIFSHLHFDHCGGTTYYDEDNNLQHQFPNATYHVTERHLETAQNPNAREKASFLPDNIEPIANWDKLNTVDEYHTYEKGLDALPVNGHTISQQLPRITADDKTIVFMADLVPTHIHLPLPWVMGYDMYPVKTLNEKQQYLDQAVENDWFLFLEHDAEEEVITASKENGKYVVDERLRLNDI</sequence>
<evidence type="ECO:0000313" key="6">
    <source>
        <dbReference type="EMBL" id="TYP95608.1"/>
    </source>
</evidence>
<keyword evidence="3" id="KW-0378">Hydrolase</keyword>
<keyword evidence="7" id="KW-1185">Reference proteome</keyword>
<evidence type="ECO:0000256" key="4">
    <source>
        <dbReference type="ARBA" id="ARBA00022833"/>
    </source>
</evidence>
<accession>A0A5D3YQL7</accession>
<dbReference type="InterPro" id="IPR051013">
    <property type="entry name" value="MBL_superfamily_lactonases"/>
</dbReference>
<proteinExistence type="inferred from homology"/>
<dbReference type="RefSeq" id="WP_148898266.1">
    <property type="nucleotide sequence ID" value="NZ_VNHY01000001.1"/>
</dbReference>
<dbReference type="PANTHER" id="PTHR42978">
    <property type="entry name" value="QUORUM-QUENCHING LACTONASE YTNP-RELATED-RELATED"/>
    <property type="match status" value="1"/>
</dbReference>
<evidence type="ECO:0000256" key="2">
    <source>
        <dbReference type="ARBA" id="ARBA00022723"/>
    </source>
</evidence>
<reference evidence="6 7" key="1">
    <citation type="submission" date="2019-07" db="EMBL/GenBank/DDBJ databases">
        <title>Genomic Encyclopedia of Archaeal and Bacterial Type Strains, Phase II (KMG-II): from individual species to whole genera.</title>
        <authorList>
            <person name="Goeker M."/>
        </authorList>
    </citation>
    <scope>NUCLEOTIDE SEQUENCE [LARGE SCALE GENOMIC DNA]</scope>
    <source>
        <strain evidence="6 7">DSM 21935</strain>
    </source>
</reference>
<dbReference type="Gene3D" id="3.60.15.10">
    <property type="entry name" value="Ribonuclease Z/Hydroxyacylglutathione hydrolase-like"/>
    <property type="match status" value="1"/>
</dbReference>
<dbReference type="AlphaFoldDB" id="A0A5D3YQL7"/>
<name>A0A5D3YQL7_9BACT</name>
<evidence type="ECO:0000313" key="7">
    <source>
        <dbReference type="Proteomes" id="UP000324595"/>
    </source>
</evidence>
<dbReference type="Proteomes" id="UP000324595">
    <property type="component" value="Unassembled WGS sequence"/>
</dbReference>
<dbReference type="Pfam" id="PF00753">
    <property type="entry name" value="Lactamase_B"/>
    <property type="match status" value="1"/>
</dbReference>
<dbReference type="SUPFAM" id="SSF56281">
    <property type="entry name" value="Metallo-hydrolase/oxidoreductase"/>
    <property type="match status" value="1"/>
</dbReference>
<organism evidence="6 7">
    <name type="scientific">Fodinibius salinus</name>
    <dbReference type="NCBI Taxonomy" id="860790"/>
    <lineage>
        <taxon>Bacteria</taxon>
        <taxon>Pseudomonadati</taxon>
        <taxon>Balneolota</taxon>
        <taxon>Balneolia</taxon>
        <taxon>Balneolales</taxon>
        <taxon>Balneolaceae</taxon>
        <taxon>Fodinibius</taxon>
    </lineage>
</organism>
<comment type="caution">
    <text evidence="6">The sequence shown here is derived from an EMBL/GenBank/DDBJ whole genome shotgun (WGS) entry which is preliminary data.</text>
</comment>
<comment type="similarity">
    <text evidence="1">Belongs to the metallo-beta-lactamase superfamily.</text>
</comment>
<evidence type="ECO:0000259" key="5">
    <source>
        <dbReference type="SMART" id="SM00849"/>
    </source>
</evidence>
<dbReference type="CDD" id="cd16281">
    <property type="entry name" value="metallo-hydrolase-like_MBL-fold"/>
    <property type="match status" value="1"/>
</dbReference>
<evidence type="ECO:0000256" key="3">
    <source>
        <dbReference type="ARBA" id="ARBA00022801"/>
    </source>
</evidence>
<feature type="domain" description="Metallo-beta-lactamase" evidence="5">
    <location>
        <begin position="52"/>
        <end position="264"/>
    </location>
</feature>
<dbReference type="GO" id="GO:0046872">
    <property type="term" value="F:metal ion binding"/>
    <property type="evidence" value="ECO:0007669"/>
    <property type="project" value="UniProtKB-KW"/>
</dbReference>
<evidence type="ECO:0000256" key="1">
    <source>
        <dbReference type="ARBA" id="ARBA00007749"/>
    </source>
</evidence>
<keyword evidence="4" id="KW-0862">Zinc</keyword>
<dbReference type="OrthoDB" id="9802897at2"/>
<dbReference type="GO" id="GO:0016787">
    <property type="term" value="F:hydrolase activity"/>
    <property type="evidence" value="ECO:0007669"/>
    <property type="project" value="UniProtKB-KW"/>
</dbReference>
<dbReference type="InterPro" id="IPR001279">
    <property type="entry name" value="Metallo-B-lactamas"/>
</dbReference>
<dbReference type="PANTHER" id="PTHR42978:SF6">
    <property type="entry name" value="QUORUM-QUENCHING LACTONASE YTNP-RELATED"/>
    <property type="match status" value="1"/>
</dbReference>